<name>A0A7Z7LD31_9BACT</name>
<protein>
    <submittedName>
        <fullName evidence="2">DegV family protein</fullName>
    </submittedName>
</protein>
<gene>
    <name evidence="2" type="ORF">MESINF_0215</name>
</gene>
<dbReference type="SUPFAM" id="SSF82549">
    <property type="entry name" value="DAK1/DegV-like"/>
    <property type="match status" value="1"/>
</dbReference>
<dbReference type="PANTHER" id="PTHR33434">
    <property type="entry name" value="DEGV DOMAIN-CONTAINING PROTEIN DR_1986-RELATED"/>
    <property type="match status" value="1"/>
</dbReference>
<dbReference type="Proteomes" id="UP000250796">
    <property type="component" value="Chromosome MESINF"/>
</dbReference>
<reference evidence="2 3" key="1">
    <citation type="submission" date="2017-01" db="EMBL/GenBank/DDBJ databases">
        <authorList>
            <person name="Erauso G."/>
        </authorList>
    </citation>
    <scope>NUCLEOTIDE SEQUENCE [LARGE SCALE GENOMIC DNA]</scope>
    <source>
        <strain evidence="2">MESINF1</strain>
    </source>
</reference>
<evidence type="ECO:0000313" key="2">
    <source>
        <dbReference type="EMBL" id="SSC11664.1"/>
    </source>
</evidence>
<evidence type="ECO:0000313" key="3">
    <source>
        <dbReference type="Proteomes" id="UP000250796"/>
    </source>
</evidence>
<dbReference type="InterPro" id="IPR003797">
    <property type="entry name" value="DegV"/>
</dbReference>
<keyword evidence="3" id="KW-1185">Reference proteome</keyword>
<dbReference type="AlphaFoldDB" id="A0A7Z7LD31"/>
<dbReference type="PROSITE" id="PS51482">
    <property type="entry name" value="DEGV"/>
    <property type="match status" value="1"/>
</dbReference>
<dbReference type="InterPro" id="IPR050270">
    <property type="entry name" value="DegV_domain_contain"/>
</dbReference>
<dbReference type="PANTHER" id="PTHR33434:SF2">
    <property type="entry name" value="FATTY ACID-BINDING PROTEIN TM_1468"/>
    <property type="match status" value="1"/>
</dbReference>
<dbReference type="RefSeq" id="WP_169698112.1">
    <property type="nucleotide sequence ID" value="NZ_LS974202.1"/>
</dbReference>
<dbReference type="EMBL" id="LS974202">
    <property type="protein sequence ID" value="SSC11664.1"/>
    <property type="molecule type" value="Genomic_DNA"/>
</dbReference>
<sequence length="278" mass="30713">MKIGIVTDNTCNLKPGDIEKLGVNIVSLYVNRSGKYTRAIDLDLDSYYNELGSVAELPTTSQPSPQDFMEAFGRALQNFDVLVVPLISGKLSGTFVSASIASRDFDMPIHVIDTLLTENGLGMLVKNLSKMIANGSDTDALVKYATDFHKKIRTIFSVDDLNYLYKGGRIGKAKALMGNLLKMKPVLQLEDGELKPVENIRGNKKLLQSMVDHTLKGKDPADLKKVEIVYIKRNEDAEELKRILLERVPNIEVEISLIEPVIGTHLGPEGIGIISEWA</sequence>
<dbReference type="Gene3D" id="3.40.50.10170">
    <property type="match status" value="1"/>
</dbReference>
<dbReference type="NCBIfam" id="TIGR00762">
    <property type="entry name" value="DegV"/>
    <property type="match status" value="1"/>
</dbReference>
<proteinExistence type="predicted"/>
<accession>A0A7Z7LD31</accession>
<dbReference type="KEGG" id="minf:MESINF_0215"/>
<dbReference type="Pfam" id="PF02645">
    <property type="entry name" value="DegV"/>
    <property type="match status" value="1"/>
</dbReference>
<keyword evidence="1" id="KW-0446">Lipid-binding</keyword>
<evidence type="ECO:0000256" key="1">
    <source>
        <dbReference type="ARBA" id="ARBA00023121"/>
    </source>
</evidence>
<organism evidence="2 3">
    <name type="scientific">Mesotoga infera</name>
    <dbReference type="NCBI Taxonomy" id="1236046"/>
    <lineage>
        <taxon>Bacteria</taxon>
        <taxon>Thermotogati</taxon>
        <taxon>Thermotogota</taxon>
        <taxon>Thermotogae</taxon>
        <taxon>Kosmotogales</taxon>
        <taxon>Kosmotogaceae</taxon>
        <taxon>Mesotoga</taxon>
    </lineage>
</organism>
<dbReference type="InterPro" id="IPR043168">
    <property type="entry name" value="DegV_C"/>
</dbReference>
<dbReference type="GO" id="GO:0008289">
    <property type="term" value="F:lipid binding"/>
    <property type="evidence" value="ECO:0007669"/>
    <property type="project" value="UniProtKB-KW"/>
</dbReference>
<dbReference type="Gene3D" id="3.30.1180.10">
    <property type="match status" value="1"/>
</dbReference>